<keyword evidence="1" id="KW-0413">Isomerase</keyword>
<comment type="caution">
    <text evidence="1">The sequence shown here is derived from an EMBL/GenBank/DDBJ whole genome shotgun (WGS) entry which is preliminary data.</text>
</comment>
<evidence type="ECO:0000313" key="1">
    <source>
        <dbReference type="EMBL" id="KUH33200.1"/>
    </source>
</evidence>
<protein>
    <submittedName>
        <fullName evidence="1">Maleate cis-trans isomerase</fullName>
    </submittedName>
</protein>
<dbReference type="GO" id="GO:0016853">
    <property type="term" value="F:isomerase activity"/>
    <property type="evidence" value="ECO:0007669"/>
    <property type="project" value="UniProtKB-KW"/>
</dbReference>
<dbReference type="RefSeq" id="WP_058938895.1">
    <property type="nucleotide sequence ID" value="NZ_LLYW01000023.1"/>
</dbReference>
<dbReference type="InterPro" id="IPR053714">
    <property type="entry name" value="Iso_Racemase_Enz_sf"/>
</dbReference>
<evidence type="ECO:0000313" key="2">
    <source>
        <dbReference type="Proteomes" id="UP000053462"/>
    </source>
</evidence>
<dbReference type="Pfam" id="PF17645">
    <property type="entry name" value="Amdase"/>
    <property type="match status" value="1"/>
</dbReference>
<dbReference type="STRING" id="227598.APY94_06705"/>
<dbReference type="AlphaFoldDB" id="A0A100XXI2"/>
<dbReference type="Gene3D" id="3.40.50.12500">
    <property type="match status" value="1"/>
</dbReference>
<dbReference type="OrthoDB" id="41425at2157"/>
<dbReference type="InterPro" id="IPR026286">
    <property type="entry name" value="MaiA/AMDase"/>
</dbReference>
<dbReference type="PANTHER" id="PTHR40267:SF1">
    <property type="entry name" value="BLR3294 PROTEIN"/>
    <property type="match status" value="1"/>
</dbReference>
<gene>
    <name evidence="1" type="ORF">APY94_06705</name>
</gene>
<dbReference type="PIRSF" id="PIRSF015736">
    <property type="entry name" value="MI"/>
    <property type="match status" value="1"/>
</dbReference>
<keyword evidence="2" id="KW-1185">Reference proteome</keyword>
<dbReference type="EMBL" id="LLYW01000023">
    <property type="protein sequence ID" value="KUH33200.1"/>
    <property type="molecule type" value="Genomic_DNA"/>
</dbReference>
<dbReference type="Proteomes" id="UP000053462">
    <property type="component" value="Unassembled WGS sequence"/>
</dbReference>
<dbReference type="PANTHER" id="PTHR40267">
    <property type="entry name" value="BLR3294 PROTEIN"/>
    <property type="match status" value="1"/>
</dbReference>
<sequence length="237" mass="26317">MYGWRGRLGLIVPSSNITMEMELHSALPEGVSLHTARVPLKNVTEEELVKMNAMAVESARLLRDAGVELILYGCTSGSFIGGKDYEKEIEANVEEEVNVPVVSTSTAVVEALRILDAQAVLVITPYTDEINAREREFLEANDFEVLDIRGLGIEDNTQIGKLEPHEAYRLAKASFMDEADAIFISCTNLRTFEIIEVLEEDLGVPVVTSNQASLWLALRQMDVMERIPGLGKLFIDF</sequence>
<name>A0A100XXI2_9EURY</name>
<proteinExistence type="predicted"/>
<reference evidence="1 2" key="1">
    <citation type="submission" date="2015-10" db="EMBL/GenBank/DDBJ databases">
        <title>Draft genome sequence of Thermococcus celericrescens strain DSM 17994.</title>
        <authorList>
            <person name="Hong S.-J."/>
            <person name="Park C.-E."/>
            <person name="Shin J.-H."/>
        </authorList>
    </citation>
    <scope>NUCLEOTIDE SEQUENCE [LARGE SCALE GENOMIC DNA]</scope>
    <source>
        <strain evidence="1 2">DSM 17994</strain>
    </source>
</reference>
<accession>A0A100XXI2</accession>
<organism evidence="1 2">
    <name type="scientific">Thermococcus celericrescens</name>
    <dbReference type="NCBI Taxonomy" id="227598"/>
    <lineage>
        <taxon>Archaea</taxon>
        <taxon>Methanobacteriati</taxon>
        <taxon>Methanobacteriota</taxon>
        <taxon>Thermococci</taxon>
        <taxon>Thermococcales</taxon>
        <taxon>Thermococcaceae</taxon>
        <taxon>Thermococcus</taxon>
    </lineage>
</organism>